<accession>A0A0K1EMC1</accession>
<proteinExistence type="predicted"/>
<dbReference type="InterPro" id="IPR024038">
    <property type="entry name" value="MYXO-CTERM"/>
</dbReference>
<keyword evidence="3" id="KW-1185">Reference proteome</keyword>
<dbReference type="STRING" id="52.CMC5_059790"/>
<name>A0A0K1EMC1_CHOCO</name>
<feature type="region of interest" description="Disordered" evidence="1">
    <location>
        <begin position="1327"/>
        <end position="1377"/>
    </location>
</feature>
<evidence type="ECO:0000256" key="1">
    <source>
        <dbReference type="SAM" id="MobiDB-lite"/>
    </source>
</evidence>
<dbReference type="Proteomes" id="UP000067626">
    <property type="component" value="Chromosome"/>
</dbReference>
<evidence type="ECO:0000313" key="3">
    <source>
        <dbReference type="Proteomes" id="UP000067626"/>
    </source>
</evidence>
<feature type="compositionally biased region" description="Low complexity" evidence="1">
    <location>
        <begin position="12"/>
        <end position="27"/>
    </location>
</feature>
<feature type="compositionally biased region" description="Polar residues" evidence="1">
    <location>
        <begin position="28"/>
        <end position="38"/>
    </location>
</feature>
<sequence>MVLAVACSGSDPTASESSALPAPSEAPNQLTPSGNSPSFDLGAVMRQVHFAFRPDDTRPGWSGGHGAYRVHAATSGFTVTPLQTDSKSGAPVTFETHAIGRASEPSAVVPGVGRVEADGHLALERGWVVEHLRNGEEGVEQSFSFQERPRGRGDLVVRVRVSGQVYSGESPTGHHFVDPATGIGLRYGRAQWIDGRGETSLLPVRYADGELTIAVPEVLVEGSAYPAVLDPTISSEFGMDELIVTALAEKDQLAPDVVFDGTNYFVVWFDYRALDLTDSGWRIYATRVSPAGVVLDPGGIAVGTQLSSVTQLAVGFDGTDYLVVWSVRDSVSGSWRKQLRNVRVSRDGTVLGSQNGQTFFNETSSSDQTPLSNIQVAFNGTNYLVVWNDGTSSWGQRVSSSGGALNNRLRIGTTSATSRNPSVAFNGTDFVVAWEDLRNGFNYDIFAGRVGASGGLIPSGGALLSGGANNQSESSVACDGINCLIVWNDSKWGDPDIYATRVDSSGTNLHPGGIEIVSAPGAQSRPAAGFDGTNYVVVWKDASQSNSQIRGARISAGGALLDAQAVPLSNPTIPNSAPTMACSVSECLIGWEARAADATWDIWGARFSGAGAVVDAAFPISTAANDQSNAAVGWNGTHYLVVWEDKRSGSMSDIYGVRVSALGAVLDGSGIAVSTAPGNQARPKIASDGSSFFVVWQDERAGSADADIMGTRVDADGTVLDPAGLMVSGTVEKQTTPNLVYGDAAYLVAWIDQRNNPVRIISTRVTPSGSVQNPAGIVLASTGAALMSPGVVYDGSVALVVWTTSGSAIAGVRVSGAGTPVGSVFTISTAGTMPAAAFDGFNFLVVYRSYDNILGSRVTSAGTLLDSSGGFPISAAVNIQSSPAVAFDGTDCFVAWRDERNSLNAEIYGAWVNRTGNVFPSTGFAVSAPSVKNHGPPALASDGAGRLLMAASRAEPLIPIGAHRMHARMITSSLVAGASCSAASDCASGFCVDGVCCNAPCGNSAADCQACSAALGATADGVCTPLTGVACNDGNGCTQTDTCQAGVCFGADPVVCVAQDACHEPGTCNPVTGQCSAPIKPNGSPCDDGSACTQSDTCQGGTCTGQNPVICPMVDSCHVVAACDVATGICPVTEKPDGAACDDGNACTQLDTCLSGVCVGVNEVICPTLDACHDQGVCNPATGMCVNPAKPNGTSCDDGNACTQSDSCQGGACVGANPVLCPAPGVCHSAGICNPGTGQCVGIAPLPEGTVCDDGDPCTSTDRCSQGACGGTAVVCAALDECHAPGVCDASAGGCTNPALPDNTPCTGGICVDGTCQIVLPTGSGGGGAGTSSSTSTGVGGATSTGVGGATSTGVGGDTSGAGGSGEAPSDDGGCGCRTHGSSTGGFPIATLALGLLVARRRRQGRARAAVTPSLL</sequence>
<feature type="region of interest" description="Disordered" evidence="1">
    <location>
        <begin position="6"/>
        <end position="38"/>
    </location>
</feature>
<organism evidence="2 3">
    <name type="scientific">Chondromyces crocatus</name>
    <dbReference type="NCBI Taxonomy" id="52"/>
    <lineage>
        <taxon>Bacteria</taxon>
        <taxon>Pseudomonadati</taxon>
        <taxon>Myxococcota</taxon>
        <taxon>Polyangia</taxon>
        <taxon>Polyangiales</taxon>
        <taxon>Polyangiaceae</taxon>
        <taxon>Chondromyces</taxon>
    </lineage>
</organism>
<dbReference type="KEGG" id="ccro:CMC5_059790"/>
<dbReference type="PATRIC" id="fig|52.7.peg.6588"/>
<dbReference type="OrthoDB" id="5481789at2"/>
<evidence type="ECO:0000313" key="2">
    <source>
        <dbReference type="EMBL" id="AKT41768.1"/>
    </source>
</evidence>
<feature type="compositionally biased region" description="Gly residues" evidence="1">
    <location>
        <begin position="1338"/>
        <end position="1366"/>
    </location>
</feature>
<dbReference type="NCBIfam" id="TIGR03901">
    <property type="entry name" value="MYXO-CTERM"/>
    <property type="match status" value="1"/>
</dbReference>
<dbReference type="RefSeq" id="WP_050433502.1">
    <property type="nucleotide sequence ID" value="NZ_CP012159.1"/>
</dbReference>
<evidence type="ECO:0008006" key="4">
    <source>
        <dbReference type="Google" id="ProtNLM"/>
    </source>
</evidence>
<protein>
    <recommendedName>
        <fullName evidence="4">Disintegrin domain-containing protein</fullName>
    </recommendedName>
</protein>
<reference evidence="2 3" key="1">
    <citation type="submission" date="2015-07" db="EMBL/GenBank/DDBJ databases">
        <title>Genome analysis of myxobacterium Chondromyces crocatus Cm c5 reveals a high potential for natural compound synthesis and the genetic basis for the loss of fruiting body formation.</title>
        <authorList>
            <person name="Zaburannyi N."/>
            <person name="Bunk B."/>
            <person name="Maier J."/>
            <person name="Overmann J."/>
            <person name="Mueller R."/>
        </authorList>
    </citation>
    <scope>NUCLEOTIDE SEQUENCE [LARGE SCALE GENOMIC DNA]</scope>
    <source>
        <strain evidence="2 3">Cm c5</strain>
    </source>
</reference>
<dbReference type="EMBL" id="CP012159">
    <property type="protein sequence ID" value="AKT41768.1"/>
    <property type="molecule type" value="Genomic_DNA"/>
</dbReference>
<gene>
    <name evidence="2" type="ORF">CMC5_059790</name>
</gene>